<dbReference type="Pfam" id="PF18346">
    <property type="entry name" value="SH3_15"/>
    <property type="match status" value="1"/>
</dbReference>
<dbReference type="UniPathway" id="UPA00143"/>
<dbReference type="SUPFAM" id="SSF57850">
    <property type="entry name" value="RING/U-box"/>
    <property type="match status" value="1"/>
</dbReference>
<evidence type="ECO:0000256" key="12">
    <source>
        <dbReference type="ARBA" id="ARBA00022723"/>
    </source>
</evidence>
<evidence type="ECO:0000256" key="11">
    <source>
        <dbReference type="ARBA" id="ARBA00022699"/>
    </source>
</evidence>
<feature type="domain" description="RING-type" evidence="22">
    <location>
        <begin position="398"/>
        <end position="431"/>
    </location>
</feature>
<dbReference type="InterPro" id="IPR013083">
    <property type="entry name" value="Znf_RING/FYVE/PHD"/>
</dbReference>
<comment type="subcellular location">
    <subcellularLocation>
        <location evidence="3">Secreted</location>
    </subcellularLocation>
    <subcellularLocation>
        <location evidence="2">Target cell membrane</location>
    </subcellularLocation>
</comment>
<evidence type="ECO:0000259" key="22">
    <source>
        <dbReference type="PROSITE" id="PS50089"/>
    </source>
</evidence>
<dbReference type="GO" id="GO:0005576">
    <property type="term" value="C:extracellular region"/>
    <property type="evidence" value="ECO:0007669"/>
    <property type="project" value="UniProtKB-SubCell"/>
</dbReference>
<dbReference type="InterPro" id="IPR036770">
    <property type="entry name" value="Ankyrin_rpt-contain_sf"/>
</dbReference>
<accession>A0A4Y2FQQ1</accession>
<keyword evidence="18 20" id="KW-0040">ANK repeat</keyword>
<dbReference type="CDD" id="cd16520">
    <property type="entry name" value="RING-HC_MIBs-like"/>
    <property type="match status" value="1"/>
</dbReference>
<reference evidence="23 24" key="1">
    <citation type="journal article" date="2019" name="Sci. Rep.">
        <title>Orb-weaving spider Araneus ventricosus genome elucidates the spidroin gene catalogue.</title>
        <authorList>
            <person name="Kono N."/>
            <person name="Nakamura H."/>
            <person name="Ohtoshi R."/>
            <person name="Moran D.A.P."/>
            <person name="Shinohara A."/>
            <person name="Yoshida Y."/>
            <person name="Fujiwara M."/>
            <person name="Mori M."/>
            <person name="Tomita M."/>
            <person name="Arakawa K."/>
        </authorList>
    </citation>
    <scope>NUCLEOTIDE SEQUENCE [LARGE SCALE GENOMIC DNA]</scope>
</reference>
<dbReference type="GO" id="GO:0008270">
    <property type="term" value="F:zinc ion binding"/>
    <property type="evidence" value="ECO:0007669"/>
    <property type="project" value="UniProtKB-KW"/>
</dbReference>
<evidence type="ECO:0000256" key="1">
    <source>
        <dbReference type="ARBA" id="ARBA00000900"/>
    </source>
</evidence>
<evidence type="ECO:0000313" key="24">
    <source>
        <dbReference type="Proteomes" id="UP000499080"/>
    </source>
</evidence>
<feature type="repeat" description="ANK" evidence="20">
    <location>
        <begin position="212"/>
        <end position="244"/>
    </location>
</feature>
<keyword evidence="10" id="KW-0808">Transferase</keyword>
<keyword evidence="9" id="KW-0800">Toxin</keyword>
<dbReference type="GO" id="GO:0090729">
    <property type="term" value="F:toxin activity"/>
    <property type="evidence" value="ECO:0007669"/>
    <property type="project" value="UniProtKB-KW"/>
</dbReference>
<comment type="caution">
    <text evidence="23">The sequence shown here is derived from an EMBL/GenBank/DDBJ whole genome shotgun (WGS) entry which is preliminary data.</text>
</comment>
<evidence type="ECO:0000256" key="7">
    <source>
        <dbReference type="ARBA" id="ARBA00022525"/>
    </source>
</evidence>
<dbReference type="PANTHER" id="PTHR24202">
    <property type="entry name" value="E3 UBIQUITIN-PROTEIN LIGASE MIB2"/>
    <property type="match status" value="1"/>
</dbReference>
<comment type="catalytic activity">
    <reaction evidence="1">
        <text>S-ubiquitinyl-[E2 ubiquitin-conjugating enzyme]-L-cysteine + [acceptor protein]-L-lysine = [E2 ubiquitin-conjugating enzyme]-L-cysteine + N(6)-ubiquitinyl-[acceptor protein]-L-lysine.</text>
        <dbReference type="EC" id="2.3.2.27"/>
    </reaction>
</comment>
<keyword evidence="16" id="KW-0862">Zinc</keyword>
<dbReference type="GO" id="GO:0006887">
    <property type="term" value="P:exocytosis"/>
    <property type="evidence" value="ECO:0007669"/>
    <property type="project" value="UniProtKB-KW"/>
</dbReference>
<dbReference type="PROSITE" id="PS50088">
    <property type="entry name" value="ANK_REPEAT"/>
    <property type="match status" value="3"/>
</dbReference>
<name>A0A4Y2FQQ1_ARAVE</name>
<evidence type="ECO:0000256" key="4">
    <source>
        <dbReference type="ARBA" id="ARBA00004906"/>
    </source>
</evidence>
<dbReference type="AlphaFoldDB" id="A0A4Y2FQQ1"/>
<dbReference type="GO" id="GO:0016567">
    <property type="term" value="P:protein ubiquitination"/>
    <property type="evidence" value="ECO:0007669"/>
    <property type="project" value="UniProtKB-UniPathway"/>
</dbReference>
<dbReference type="SUPFAM" id="SSF48403">
    <property type="entry name" value="Ankyrin repeat"/>
    <property type="match status" value="1"/>
</dbReference>
<evidence type="ECO:0000256" key="8">
    <source>
        <dbReference type="ARBA" id="ARBA00022537"/>
    </source>
</evidence>
<dbReference type="EC" id="2.3.2.27" evidence="5"/>
<evidence type="ECO:0000256" key="19">
    <source>
        <dbReference type="ARBA" id="ARBA00023298"/>
    </source>
</evidence>
<evidence type="ECO:0000256" key="2">
    <source>
        <dbReference type="ARBA" id="ARBA00004175"/>
    </source>
</evidence>
<evidence type="ECO:0000256" key="15">
    <source>
        <dbReference type="ARBA" id="ARBA00022786"/>
    </source>
</evidence>
<keyword evidence="24" id="KW-1185">Reference proteome</keyword>
<keyword evidence="19" id="KW-1053">Target membrane</keyword>
<keyword evidence="6" id="KW-0268">Exocytosis</keyword>
<keyword evidence="15" id="KW-0833">Ubl conjugation pathway</keyword>
<evidence type="ECO:0000256" key="13">
    <source>
        <dbReference type="ARBA" id="ARBA00022737"/>
    </source>
</evidence>
<dbReference type="GO" id="GO:0044231">
    <property type="term" value="C:host cell presynaptic membrane"/>
    <property type="evidence" value="ECO:0007669"/>
    <property type="project" value="UniProtKB-KW"/>
</dbReference>
<dbReference type="Proteomes" id="UP000499080">
    <property type="component" value="Unassembled WGS sequence"/>
</dbReference>
<dbReference type="SMART" id="SM00248">
    <property type="entry name" value="ANK"/>
    <property type="match status" value="5"/>
</dbReference>
<evidence type="ECO:0000256" key="9">
    <source>
        <dbReference type="ARBA" id="ARBA00022656"/>
    </source>
</evidence>
<dbReference type="Gene3D" id="1.25.40.20">
    <property type="entry name" value="Ankyrin repeat-containing domain"/>
    <property type="match status" value="2"/>
</dbReference>
<evidence type="ECO:0000256" key="16">
    <source>
        <dbReference type="ARBA" id="ARBA00022833"/>
    </source>
</evidence>
<dbReference type="GO" id="GO:0061630">
    <property type="term" value="F:ubiquitin protein ligase activity"/>
    <property type="evidence" value="ECO:0007669"/>
    <property type="project" value="UniProtKB-EC"/>
</dbReference>
<dbReference type="GO" id="GO:0005737">
    <property type="term" value="C:cytoplasm"/>
    <property type="evidence" value="ECO:0007669"/>
    <property type="project" value="TreeGrafter"/>
</dbReference>
<evidence type="ECO:0000256" key="18">
    <source>
        <dbReference type="ARBA" id="ARBA00023043"/>
    </source>
</evidence>
<dbReference type="PROSITE" id="PS50297">
    <property type="entry name" value="ANK_REP_REGION"/>
    <property type="match status" value="3"/>
</dbReference>
<dbReference type="PANTHER" id="PTHR24202:SF4">
    <property type="entry name" value="E3 UBIQUITIN-PROTEIN LIGASE MIB2-RELATED"/>
    <property type="match status" value="1"/>
</dbReference>
<dbReference type="GO" id="GO:0044218">
    <property type="term" value="C:other organism cell membrane"/>
    <property type="evidence" value="ECO:0007669"/>
    <property type="project" value="UniProtKB-KW"/>
</dbReference>
<evidence type="ECO:0000256" key="17">
    <source>
        <dbReference type="ARBA" id="ARBA00023028"/>
    </source>
</evidence>
<keyword evidence="8" id="KW-0472">Membrane</keyword>
<sequence length="441" mass="48839">MIKHFMQKCPVNYALVRPAICIDPRILAGYPKKAQEKMKKALGKTGKITKIYSDGDLRVNVDGQTWTFNPLCVTSVPGTATEMNNTMTANQREEHTHPLLGHLLGEPHQLEITSSDRLVREAAQGHTDIVRDLLQKFPDKVDQKSSGKTALQVASHQGHLEIVRLLLAAGSSLEVQDDDGDTALHYSAFGNQPVVMDLLLKKGSDIDTVNKARCSPLHVAVNKQHLDCVKVLLKHRCNVNIQDSYGDTALHDAISKENLDILNSLINVPEIDFTLKNKRGFNVLHHAALKGNQLPQAQSLPVSGESSEAPQPEPQTALAECVICSESREIVTFEPCEHKICCEECCARMKKCIKCHSVILKKTTAAGRILSSKGRQASVERLRYLESKIQEIEEAHSCSICMERPRNVAFMCGHGACVTCAQTLKTCHMCRKPITKKINLY</sequence>
<comment type="pathway">
    <text evidence="4">Protein modification; protein ubiquitination.</text>
</comment>
<evidence type="ECO:0000256" key="20">
    <source>
        <dbReference type="PROSITE-ProRule" id="PRU00023"/>
    </source>
</evidence>
<dbReference type="CDD" id="cd16726">
    <property type="entry name" value="RING-HC_MIB2_rpt1"/>
    <property type="match status" value="1"/>
</dbReference>
<dbReference type="Pfam" id="PF13637">
    <property type="entry name" value="Ank_4"/>
    <property type="match status" value="1"/>
</dbReference>
<feature type="repeat" description="ANK" evidence="20">
    <location>
        <begin position="146"/>
        <end position="178"/>
    </location>
</feature>
<dbReference type="EMBL" id="BGPR01001043">
    <property type="protein sequence ID" value="GBM43820.1"/>
    <property type="molecule type" value="Genomic_DNA"/>
</dbReference>
<keyword evidence="14 21" id="KW-0863">Zinc-finger</keyword>
<keyword evidence="13" id="KW-0677">Repeat</keyword>
<evidence type="ECO:0000256" key="10">
    <source>
        <dbReference type="ARBA" id="ARBA00022679"/>
    </source>
</evidence>
<evidence type="ECO:0000256" key="14">
    <source>
        <dbReference type="ARBA" id="ARBA00022771"/>
    </source>
</evidence>
<gene>
    <name evidence="23" type="primary">MIB2_2</name>
    <name evidence="23" type="ORF">AVEN_225709_1</name>
</gene>
<dbReference type="PROSITE" id="PS50089">
    <property type="entry name" value="ZF_RING_2"/>
    <property type="match status" value="1"/>
</dbReference>
<evidence type="ECO:0000256" key="21">
    <source>
        <dbReference type="PROSITE-ProRule" id="PRU00175"/>
    </source>
</evidence>
<dbReference type="InterPro" id="IPR040847">
    <property type="entry name" value="SH3_15"/>
</dbReference>
<dbReference type="SMART" id="SM00184">
    <property type="entry name" value="RING"/>
    <property type="match status" value="2"/>
</dbReference>
<evidence type="ECO:0000256" key="3">
    <source>
        <dbReference type="ARBA" id="ARBA00004613"/>
    </source>
</evidence>
<dbReference type="PRINTS" id="PR01415">
    <property type="entry name" value="ANKYRIN"/>
</dbReference>
<dbReference type="FunFam" id="3.30.40.10:FF:000393">
    <property type="entry name" value="CLUMA_CG014158, isoform A"/>
    <property type="match status" value="1"/>
</dbReference>
<keyword evidence="17" id="KW-0638">Presynaptic neurotoxin</keyword>
<proteinExistence type="predicted"/>
<dbReference type="InterPro" id="IPR001841">
    <property type="entry name" value="Znf_RING"/>
</dbReference>
<dbReference type="InterPro" id="IPR002110">
    <property type="entry name" value="Ankyrin_rpt"/>
</dbReference>
<evidence type="ECO:0000256" key="5">
    <source>
        <dbReference type="ARBA" id="ARBA00012483"/>
    </source>
</evidence>
<keyword evidence="7" id="KW-0964">Secreted</keyword>
<dbReference type="OrthoDB" id="6490104at2759"/>
<dbReference type="Pfam" id="PF12796">
    <property type="entry name" value="Ank_2"/>
    <property type="match status" value="1"/>
</dbReference>
<keyword evidence="11" id="KW-0528">Neurotoxin</keyword>
<dbReference type="Gene3D" id="3.30.40.10">
    <property type="entry name" value="Zinc/RING finger domain, C3HC4 (zinc finger)"/>
    <property type="match status" value="2"/>
</dbReference>
<protein>
    <recommendedName>
        <fullName evidence="5">RING-type E3 ubiquitin transferase</fullName>
        <ecNumber evidence="5">2.3.2.27</ecNumber>
    </recommendedName>
</protein>
<feature type="repeat" description="ANK" evidence="20">
    <location>
        <begin position="179"/>
        <end position="211"/>
    </location>
</feature>
<organism evidence="23 24">
    <name type="scientific">Araneus ventricosus</name>
    <name type="common">Orbweaver spider</name>
    <name type="synonym">Epeira ventricosa</name>
    <dbReference type="NCBI Taxonomy" id="182803"/>
    <lineage>
        <taxon>Eukaryota</taxon>
        <taxon>Metazoa</taxon>
        <taxon>Ecdysozoa</taxon>
        <taxon>Arthropoda</taxon>
        <taxon>Chelicerata</taxon>
        <taxon>Arachnida</taxon>
        <taxon>Araneae</taxon>
        <taxon>Araneomorphae</taxon>
        <taxon>Entelegynae</taxon>
        <taxon>Araneoidea</taxon>
        <taxon>Araneidae</taxon>
        <taxon>Araneus</taxon>
    </lineage>
</organism>
<evidence type="ECO:0000313" key="23">
    <source>
        <dbReference type="EMBL" id="GBM43820.1"/>
    </source>
</evidence>
<dbReference type="Pfam" id="PF13920">
    <property type="entry name" value="zf-C3HC4_3"/>
    <property type="match status" value="1"/>
</dbReference>
<evidence type="ECO:0000256" key="6">
    <source>
        <dbReference type="ARBA" id="ARBA00022483"/>
    </source>
</evidence>
<keyword evidence="8" id="KW-1052">Target cell membrane</keyword>
<keyword evidence="12" id="KW-0479">Metal-binding</keyword>